<evidence type="ECO:0000313" key="3">
    <source>
        <dbReference type="EMBL" id="MDC4242598.1"/>
    </source>
</evidence>
<feature type="domain" description="Prophage endopeptidase tail N-terminal" evidence="2">
    <location>
        <begin position="3"/>
        <end position="73"/>
    </location>
</feature>
<dbReference type="NCBIfam" id="TIGR01665">
    <property type="entry name" value="put_anti_recept"/>
    <property type="match status" value="1"/>
</dbReference>
<evidence type="ECO:0000259" key="2">
    <source>
        <dbReference type="Pfam" id="PF18994"/>
    </source>
</evidence>
<feature type="non-terminal residue" evidence="3">
    <location>
        <position position="553"/>
    </location>
</feature>
<proteinExistence type="predicted"/>
<evidence type="ECO:0000313" key="4">
    <source>
        <dbReference type="Proteomes" id="UP001141183"/>
    </source>
</evidence>
<evidence type="ECO:0000259" key="1">
    <source>
        <dbReference type="Pfam" id="PF06605"/>
    </source>
</evidence>
<feature type="domain" description="Tail spike" evidence="1">
    <location>
        <begin position="90"/>
        <end position="316"/>
    </location>
</feature>
<comment type="caution">
    <text evidence="3">The sequence shown here is derived from an EMBL/GenBank/DDBJ whole genome shotgun (WGS) entry which is preliminary data.</text>
</comment>
<dbReference type="InterPro" id="IPR044051">
    <property type="entry name" value="Prophage_tail_N"/>
</dbReference>
<accession>A0A9X3XNY3</accession>
<dbReference type="RefSeq" id="WP_272470866.1">
    <property type="nucleotide sequence ID" value="NZ_JAMRYU010000047.1"/>
</dbReference>
<reference evidence="3" key="1">
    <citation type="submission" date="2022-05" db="EMBL/GenBank/DDBJ databases">
        <title>Draft genome sequence of Clostridium tertium strain CP3 isolated from Peru.</title>
        <authorList>
            <person name="Hurtado R."/>
            <person name="Lima L."/>
            <person name="Sousa T."/>
            <person name="Jaiswal A.K."/>
            <person name="Tiwari S."/>
            <person name="Maturrano L."/>
            <person name="Brenig B."/>
            <person name="Azevedo V."/>
        </authorList>
    </citation>
    <scope>NUCLEOTIDE SEQUENCE</scope>
    <source>
        <strain evidence="3">CP3</strain>
    </source>
</reference>
<gene>
    <name evidence="3" type="ORF">NE398_20975</name>
</gene>
<sequence>MLQLYDKNKNKLKGLTKYKDYCIESVLKTGDKTLSFLYPSKFIDGIVEEGYIRNKTDEFVIKEMADRGDWTSIKAQMNVEDLEGKAWEHFNTTEQTIENCLNLACAGTGWTVQVNNVSKKRTVKKTNCSSWDLIQEAKKIYRVEIEFDTLNKIIYVKEKQGQDKGVYFSDEINLKALDIESNSYDFYTKIIAIGKENIKVEVENFQYSNKVKTLIWKDERYTVLENLREDATAKLQELSKPRKSYSADVIDLANLNSKYKNILNYKLGDTITLIYKDKKIREKQRIVKIVEYPDEPERNSCEIANTTLDFIDIQKEFQDTADTVNNITEDNGTISEEAIKVTVKNLTIDKADINSLNAAVARIGTLEATKANITELNAVNAKITNLQVNKAEITDLIAGNIKFDVATGGTLDLQTLLSKFVTGENGQFLNLTTDNVTISNALIKDVIAKSISVEDLKASIISTNKFRITSDNGGIEIVGATQQFKDKNNKVRIQMGQDTQGNFNFILRGEDGTTTLIDHTGIKEKAIADKLIKSNMVADNAIGEQQINYSSLV</sequence>
<protein>
    <submittedName>
        <fullName evidence="3">Phage tail protein</fullName>
    </submittedName>
</protein>
<dbReference type="EMBL" id="JAMRYU010000047">
    <property type="protein sequence ID" value="MDC4242598.1"/>
    <property type="molecule type" value="Genomic_DNA"/>
</dbReference>
<dbReference type="InterPro" id="IPR010572">
    <property type="entry name" value="Tail_dom"/>
</dbReference>
<dbReference type="InterPro" id="IPR007119">
    <property type="entry name" value="Phage_tail_spike_N"/>
</dbReference>
<name>A0A9X3XNY3_9CLOT</name>
<dbReference type="AlphaFoldDB" id="A0A9X3XNY3"/>
<dbReference type="Proteomes" id="UP001141183">
    <property type="component" value="Unassembled WGS sequence"/>
</dbReference>
<organism evidence="3 4">
    <name type="scientific">Clostridium tertium</name>
    <dbReference type="NCBI Taxonomy" id="1559"/>
    <lineage>
        <taxon>Bacteria</taxon>
        <taxon>Bacillati</taxon>
        <taxon>Bacillota</taxon>
        <taxon>Clostridia</taxon>
        <taxon>Eubacteriales</taxon>
        <taxon>Clostridiaceae</taxon>
        <taxon>Clostridium</taxon>
    </lineage>
</organism>
<dbReference type="Pfam" id="PF06605">
    <property type="entry name" value="Prophage_tail"/>
    <property type="match status" value="1"/>
</dbReference>
<keyword evidence="4" id="KW-1185">Reference proteome</keyword>
<dbReference type="Pfam" id="PF18994">
    <property type="entry name" value="Prophage_tailD1"/>
    <property type="match status" value="1"/>
</dbReference>